<comment type="similarity">
    <text evidence="2">Belongs to the binding-protein-dependent transport system permease family. HisMQ subfamily.</text>
</comment>
<evidence type="ECO:0000256" key="4">
    <source>
        <dbReference type="ARBA" id="ARBA00022475"/>
    </source>
</evidence>
<evidence type="ECO:0000256" key="5">
    <source>
        <dbReference type="ARBA" id="ARBA00022692"/>
    </source>
</evidence>
<evidence type="ECO:0000256" key="6">
    <source>
        <dbReference type="ARBA" id="ARBA00022989"/>
    </source>
</evidence>
<sequence>MVYDFDYSWLAEYWPLLSKGVLVTLLLILVGGVLGVGLGIFCAWVRTDGPKALRPIVAVYVEVIRNTPFLVQLYFIFFGLPSIGLSMSSNFAAGLTVMINLGAYSSEIVRAGLEATPRGQFEAGASLAMSRLQTFWYVVLNPALKRIWPALTSQLIIVMFSTAVVSQVSVEDITFAANFIQSRNFRAFETYIVATLLYLVLALVLRQALNGVGYLMFAQRGPRK</sequence>
<dbReference type="GO" id="GO:0022857">
    <property type="term" value="F:transmembrane transporter activity"/>
    <property type="evidence" value="ECO:0007669"/>
    <property type="project" value="InterPro"/>
</dbReference>
<keyword evidence="7 8" id="KW-0472">Membrane</keyword>
<evidence type="ECO:0000256" key="1">
    <source>
        <dbReference type="ARBA" id="ARBA00004429"/>
    </source>
</evidence>
<keyword evidence="11" id="KW-1185">Reference proteome</keyword>
<protein>
    <submittedName>
        <fullName evidence="10">Amino acid ABC transporter permease</fullName>
    </submittedName>
</protein>
<feature type="transmembrane region" description="Helical" evidence="8">
    <location>
        <begin position="190"/>
        <end position="217"/>
    </location>
</feature>
<dbReference type="Proteomes" id="UP000252023">
    <property type="component" value="Chromosome"/>
</dbReference>
<feature type="transmembrane region" description="Helical" evidence="8">
    <location>
        <begin position="57"/>
        <end position="77"/>
    </location>
</feature>
<keyword evidence="5 8" id="KW-0812">Transmembrane</keyword>
<organism evidence="10 11">
    <name type="scientific">Paracoccus suum</name>
    <dbReference type="NCBI Taxonomy" id="2259340"/>
    <lineage>
        <taxon>Bacteria</taxon>
        <taxon>Pseudomonadati</taxon>
        <taxon>Pseudomonadota</taxon>
        <taxon>Alphaproteobacteria</taxon>
        <taxon>Rhodobacterales</taxon>
        <taxon>Paracoccaceae</taxon>
        <taxon>Paracoccus</taxon>
    </lineage>
</organism>
<dbReference type="RefSeq" id="WP_114077074.1">
    <property type="nucleotide sequence ID" value="NZ_CP030918.1"/>
</dbReference>
<feature type="domain" description="ABC transmembrane type-1" evidence="9">
    <location>
        <begin position="21"/>
        <end position="209"/>
    </location>
</feature>
<dbReference type="InterPro" id="IPR035906">
    <property type="entry name" value="MetI-like_sf"/>
</dbReference>
<keyword evidence="6 8" id="KW-1133">Transmembrane helix</keyword>
<accession>A0A344PN02</accession>
<dbReference type="KEGG" id="pars:DRW48_14680"/>
<evidence type="ECO:0000313" key="11">
    <source>
        <dbReference type="Proteomes" id="UP000252023"/>
    </source>
</evidence>
<dbReference type="PANTHER" id="PTHR30614">
    <property type="entry name" value="MEMBRANE COMPONENT OF AMINO ACID ABC TRANSPORTER"/>
    <property type="match status" value="1"/>
</dbReference>
<dbReference type="AlphaFoldDB" id="A0A344PN02"/>
<dbReference type="OrthoDB" id="9787841at2"/>
<dbReference type="PANTHER" id="PTHR30614:SF35">
    <property type="entry name" value="ABC TRANSPORTER PERMEASE PROTEIN"/>
    <property type="match status" value="1"/>
</dbReference>
<evidence type="ECO:0000256" key="8">
    <source>
        <dbReference type="RuleBase" id="RU363032"/>
    </source>
</evidence>
<evidence type="ECO:0000313" key="10">
    <source>
        <dbReference type="EMBL" id="AXC50757.1"/>
    </source>
</evidence>
<feature type="transmembrane region" description="Helical" evidence="8">
    <location>
        <begin position="20"/>
        <end position="45"/>
    </location>
</feature>
<comment type="subcellular location">
    <subcellularLocation>
        <location evidence="1">Cell inner membrane</location>
        <topology evidence="1">Multi-pass membrane protein</topology>
    </subcellularLocation>
    <subcellularLocation>
        <location evidence="8">Cell membrane</location>
        <topology evidence="8">Multi-pass membrane protein</topology>
    </subcellularLocation>
</comment>
<dbReference type="InterPro" id="IPR010065">
    <property type="entry name" value="AA_ABC_transptr_permease_3TM"/>
</dbReference>
<reference evidence="11" key="1">
    <citation type="submission" date="2018-07" db="EMBL/GenBank/DDBJ databases">
        <title>Genome sequencing of Paracoccus sp. SC2-6.</title>
        <authorList>
            <person name="Heo J."/>
            <person name="Kim S.-J."/>
            <person name="Kwon S.-W."/>
        </authorList>
    </citation>
    <scope>NUCLEOTIDE SEQUENCE [LARGE SCALE GENOMIC DNA]</scope>
    <source>
        <strain evidence="11">SC2-6</strain>
    </source>
</reference>
<keyword evidence="3 8" id="KW-0813">Transport</keyword>
<dbReference type="Gene3D" id="1.10.3720.10">
    <property type="entry name" value="MetI-like"/>
    <property type="match status" value="1"/>
</dbReference>
<dbReference type="CDD" id="cd06261">
    <property type="entry name" value="TM_PBP2"/>
    <property type="match status" value="1"/>
</dbReference>
<dbReference type="EMBL" id="CP030918">
    <property type="protein sequence ID" value="AXC50757.1"/>
    <property type="molecule type" value="Genomic_DNA"/>
</dbReference>
<keyword evidence="4" id="KW-1003">Cell membrane</keyword>
<dbReference type="InterPro" id="IPR000515">
    <property type="entry name" value="MetI-like"/>
</dbReference>
<feature type="transmembrane region" description="Helical" evidence="8">
    <location>
        <begin position="147"/>
        <end position="170"/>
    </location>
</feature>
<dbReference type="Pfam" id="PF00528">
    <property type="entry name" value="BPD_transp_1"/>
    <property type="match status" value="1"/>
</dbReference>
<proteinExistence type="inferred from homology"/>
<evidence type="ECO:0000256" key="2">
    <source>
        <dbReference type="ARBA" id="ARBA00010072"/>
    </source>
</evidence>
<evidence type="ECO:0000256" key="7">
    <source>
        <dbReference type="ARBA" id="ARBA00023136"/>
    </source>
</evidence>
<dbReference type="NCBIfam" id="TIGR01726">
    <property type="entry name" value="HEQRo_perm_3TM"/>
    <property type="match status" value="1"/>
</dbReference>
<dbReference type="PROSITE" id="PS50928">
    <property type="entry name" value="ABC_TM1"/>
    <property type="match status" value="1"/>
</dbReference>
<dbReference type="GO" id="GO:0006865">
    <property type="term" value="P:amino acid transport"/>
    <property type="evidence" value="ECO:0007669"/>
    <property type="project" value="TreeGrafter"/>
</dbReference>
<dbReference type="GO" id="GO:0043190">
    <property type="term" value="C:ATP-binding cassette (ABC) transporter complex"/>
    <property type="evidence" value="ECO:0007669"/>
    <property type="project" value="InterPro"/>
</dbReference>
<evidence type="ECO:0000259" key="9">
    <source>
        <dbReference type="PROSITE" id="PS50928"/>
    </source>
</evidence>
<gene>
    <name evidence="10" type="ORF">DRW48_14680</name>
</gene>
<evidence type="ECO:0000256" key="3">
    <source>
        <dbReference type="ARBA" id="ARBA00022448"/>
    </source>
</evidence>
<dbReference type="SUPFAM" id="SSF161098">
    <property type="entry name" value="MetI-like"/>
    <property type="match status" value="1"/>
</dbReference>
<name>A0A344PN02_9RHOB</name>
<dbReference type="InterPro" id="IPR043429">
    <property type="entry name" value="ArtM/GltK/GlnP/TcyL/YhdX-like"/>
</dbReference>